<accession>A0A1Z4JE63</accession>
<evidence type="ECO:0000313" key="2">
    <source>
        <dbReference type="Proteomes" id="UP000217895"/>
    </source>
</evidence>
<dbReference type="Pfam" id="PF19928">
    <property type="entry name" value="DUF6391"/>
    <property type="match status" value="1"/>
</dbReference>
<proteinExistence type="predicted"/>
<name>A0A1Z4JE63_LEPBY</name>
<dbReference type="AlphaFoldDB" id="A0A1Z4JE63"/>
<sequence length="210" mass="23296">MTANASEFDEFLNFFLPTPQVAQDTELLRKIGFLPGLKEMLTVRQVHALEHATVWILSGLPDRRSSPQTDWEDNSGLGGLSTEQGFYLYGQANTVDVRRAVNQALSRITHGEWNLAVHPRCGTNLSVGMLLTAAIAFGFHLVLPRTPIEQLLGFGVAATTAAQLTPELGRIVQQYITTAVPFNLRVREVSSVQDSWGRPAHFVRVEWIDV</sequence>
<dbReference type="EMBL" id="AP018203">
    <property type="protein sequence ID" value="BAY55052.1"/>
    <property type="molecule type" value="Genomic_DNA"/>
</dbReference>
<organism evidence="1 2">
    <name type="scientific">Leptolyngbya boryana NIES-2135</name>
    <dbReference type="NCBI Taxonomy" id="1973484"/>
    <lineage>
        <taxon>Bacteria</taxon>
        <taxon>Bacillati</taxon>
        <taxon>Cyanobacteriota</taxon>
        <taxon>Cyanophyceae</taxon>
        <taxon>Leptolyngbyales</taxon>
        <taxon>Leptolyngbyaceae</taxon>
        <taxon>Leptolyngbya group</taxon>
        <taxon>Leptolyngbya</taxon>
    </lineage>
</organism>
<keyword evidence="2" id="KW-1185">Reference proteome</keyword>
<protein>
    <submittedName>
        <fullName evidence="1">Uncharacterized protein</fullName>
    </submittedName>
</protein>
<reference evidence="1 2" key="1">
    <citation type="submission" date="2017-06" db="EMBL/GenBank/DDBJ databases">
        <title>Genome sequencing of cyanobaciteial culture collection at National Institute for Environmental Studies (NIES).</title>
        <authorList>
            <person name="Hirose Y."/>
            <person name="Shimura Y."/>
            <person name="Fujisawa T."/>
            <person name="Nakamura Y."/>
            <person name="Kawachi M."/>
        </authorList>
    </citation>
    <scope>NUCLEOTIDE SEQUENCE [LARGE SCALE GENOMIC DNA]</scope>
    <source>
        <strain evidence="1 2">NIES-2135</strain>
    </source>
</reference>
<gene>
    <name evidence="1" type="ORF">NIES2135_18730</name>
</gene>
<dbReference type="Proteomes" id="UP000217895">
    <property type="component" value="Chromosome"/>
</dbReference>
<evidence type="ECO:0000313" key="1">
    <source>
        <dbReference type="EMBL" id="BAY55052.1"/>
    </source>
</evidence>